<feature type="non-terminal residue" evidence="1">
    <location>
        <position position="1"/>
    </location>
</feature>
<protein>
    <submittedName>
        <fullName evidence="1">Uncharacterized protein</fullName>
    </submittedName>
</protein>
<organism evidence="1">
    <name type="scientific">mine drainage metagenome</name>
    <dbReference type="NCBI Taxonomy" id="410659"/>
    <lineage>
        <taxon>unclassified sequences</taxon>
        <taxon>metagenomes</taxon>
        <taxon>ecological metagenomes</taxon>
    </lineage>
</organism>
<reference evidence="1" key="1">
    <citation type="submission" date="2013-08" db="EMBL/GenBank/DDBJ databases">
        <authorList>
            <person name="Mendez C."/>
            <person name="Richter M."/>
            <person name="Ferrer M."/>
            <person name="Sanchez J."/>
        </authorList>
    </citation>
    <scope>NUCLEOTIDE SEQUENCE</scope>
</reference>
<dbReference type="EMBL" id="AUZX01007488">
    <property type="protein sequence ID" value="EQD59230.1"/>
    <property type="molecule type" value="Genomic_DNA"/>
</dbReference>
<name>T1BZ54_9ZZZZ</name>
<gene>
    <name evidence="1" type="ORF">B1A_10513</name>
</gene>
<evidence type="ECO:0000313" key="1">
    <source>
        <dbReference type="EMBL" id="EQD59230.1"/>
    </source>
</evidence>
<comment type="caution">
    <text evidence="1">The sequence shown here is derived from an EMBL/GenBank/DDBJ whole genome shotgun (WGS) entry which is preliminary data.</text>
</comment>
<reference evidence="1" key="2">
    <citation type="journal article" date="2014" name="ISME J.">
        <title>Microbial stratification in low pH oxic and suboxic macroscopic growths along an acid mine drainage.</title>
        <authorList>
            <person name="Mendez-Garcia C."/>
            <person name="Mesa V."/>
            <person name="Sprenger R.R."/>
            <person name="Richter M."/>
            <person name="Diez M.S."/>
            <person name="Solano J."/>
            <person name="Bargiela R."/>
            <person name="Golyshina O.V."/>
            <person name="Manteca A."/>
            <person name="Ramos J.L."/>
            <person name="Gallego J.R."/>
            <person name="Llorente I."/>
            <person name="Martins Dos Santos V.A."/>
            <person name="Jensen O.N."/>
            <person name="Pelaez A.I."/>
            <person name="Sanchez J."/>
            <person name="Ferrer M."/>
        </authorList>
    </citation>
    <scope>NUCLEOTIDE SEQUENCE</scope>
</reference>
<sequence length="71" mass="7228">YASEIKAIPACGTSITPTLIVTDAVANSISIFCNFSYTSPKQAPDVIIQGANTQLSSPEGVAVDTVPKTGG</sequence>
<feature type="non-terminal residue" evidence="1">
    <location>
        <position position="71"/>
    </location>
</feature>
<accession>T1BZ54</accession>
<proteinExistence type="predicted"/>
<dbReference type="AlphaFoldDB" id="T1BZ54"/>